<dbReference type="AlphaFoldDB" id="A0A0L0GD01"/>
<evidence type="ECO:0000313" key="1">
    <source>
        <dbReference type="EMBL" id="KNC86789.1"/>
    </source>
</evidence>
<keyword evidence="2" id="KW-1185">Reference proteome</keyword>
<dbReference type="STRING" id="667725.A0A0L0GD01"/>
<dbReference type="Proteomes" id="UP000054560">
    <property type="component" value="Unassembled WGS sequence"/>
</dbReference>
<dbReference type="RefSeq" id="XP_014160691.1">
    <property type="nucleotide sequence ID" value="XM_014305216.1"/>
</dbReference>
<dbReference type="InterPro" id="IPR032710">
    <property type="entry name" value="NTF2-like_dom_sf"/>
</dbReference>
<dbReference type="PANTHER" id="PTHR31757">
    <property type="entry name" value="SLL0781 PROTEIN"/>
    <property type="match status" value="1"/>
</dbReference>
<dbReference type="SUPFAM" id="SSF54427">
    <property type="entry name" value="NTF2-like"/>
    <property type="match status" value="1"/>
</dbReference>
<dbReference type="eggNOG" id="ENOG502S04W">
    <property type="taxonomic scope" value="Eukaryota"/>
</dbReference>
<evidence type="ECO:0008006" key="3">
    <source>
        <dbReference type="Google" id="ProtNLM"/>
    </source>
</evidence>
<dbReference type="Gene3D" id="3.10.450.50">
    <property type="match status" value="1"/>
</dbReference>
<dbReference type="OrthoDB" id="14527at2759"/>
<dbReference type="Pfam" id="PF07080">
    <property type="entry name" value="DUF1348"/>
    <property type="match status" value="1"/>
</dbReference>
<sequence length="198" mass="23544">MSLFNSLRRMRAPLLARSRIMPALLPCQKRTYCPLLPLETDEIAPPSDITPPFNLEKALRKTRTAEDAWNTRDAVKISMCYAPDCKWRNRSQFLHGRDEIQAFLKTKWEKELDYRLIKEMWCYTDDKIGVRFQYEWRDDKGQWYRSYGNEMWHFNADGMMSRREASINDVAITEIDRRFTWPIGARPDYHLGLANSPE</sequence>
<dbReference type="GeneID" id="25901586"/>
<protein>
    <recommendedName>
        <fullName evidence="3">Response regulator receiver domain-containing protein</fullName>
    </recommendedName>
</protein>
<proteinExistence type="predicted"/>
<organism evidence="1 2">
    <name type="scientific">Sphaeroforma arctica JP610</name>
    <dbReference type="NCBI Taxonomy" id="667725"/>
    <lineage>
        <taxon>Eukaryota</taxon>
        <taxon>Ichthyosporea</taxon>
        <taxon>Ichthyophonida</taxon>
        <taxon>Sphaeroforma</taxon>
    </lineage>
</organism>
<gene>
    <name evidence="1" type="ORF">SARC_01082</name>
</gene>
<dbReference type="EMBL" id="KQ241636">
    <property type="protein sequence ID" value="KNC86789.1"/>
    <property type="molecule type" value="Genomic_DNA"/>
</dbReference>
<dbReference type="InterPro" id="IPR009783">
    <property type="entry name" value="DUF1348"/>
</dbReference>
<dbReference type="PANTHER" id="PTHR31757:SF0">
    <property type="entry name" value="SLL0781 PROTEIN"/>
    <property type="match status" value="1"/>
</dbReference>
<reference evidence="1 2" key="1">
    <citation type="submission" date="2011-02" db="EMBL/GenBank/DDBJ databases">
        <title>The Genome Sequence of Sphaeroforma arctica JP610.</title>
        <authorList>
            <consortium name="The Broad Institute Genome Sequencing Platform"/>
            <person name="Russ C."/>
            <person name="Cuomo C."/>
            <person name="Young S.K."/>
            <person name="Zeng Q."/>
            <person name="Gargeya S."/>
            <person name="Alvarado L."/>
            <person name="Berlin A."/>
            <person name="Chapman S.B."/>
            <person name="Chen Z."/>
            <person name="Freedman E."/>
            <person name="Gellesch M."/>
            <person name="Goldberg J."/>
            <person name="Griggs A."/>
            <person name="Gujja S."/>
            <person name="Heilman E."/>
            <person name="Heiman D."/>
            <person name="Howarth C."/>
            <person name="Mehta T."/>
            <person name="Neiman D."/>
            <person name="Pearson M."/>
            <person name="Roberts A."/>
            <person name="Saif S."/>
            <person name="Shea T."/>
            <person name="Shenoy N."/>
            <person name="Sisk P."/>
            <person name="Stolte C."/>
            <person name="Sykes S."/>
            <person name="White J."/>
            <person name="Yandava C."/>
            <person name="Burger G."/>
            <person name="Gray M.W."/>
            <person name="Holland P.W.H."/>
            <person name="King N."/>
            <person name="Lang F.B.F."/>
            <person name="Roger A.J."/>
            <person name="Ruiz-Trillo I."/>
            <person name="Haas B."/>
            <person name="Nusbaum C."/>
            <person name="Birren B."/>
        </authorList>
    </citation>
    <scope>NUCLEOTIDE SEQUENCE [LARGE SCALE GENOMIC DNA]</scope>
    <source>
        <strain evidence="1 2">JP610</strain>
    </source>
</reference>
<accession>A0A0L0GD01</accession>
<evidence type="ECO:0000313" key="2">
    <source>
        <dbReference type="Proteomes" id="UP000054560"/>
    </source>
</evidence>
<name>A0A0L0GD01_9EUKA</name>